<dbReference type="Pfam" id="PF07676">
    <property type="entry name" value="PD40"/>
    <property type="match status" value="1"/>
</dbReference>
<feature type="domain" description="OmpA-like" evidence="7">
    <location>
        <begin position="547"/>
        <end position="668"/>
    </location>
</feature>
<dbReference type="RefSeq" id="WP_207297772.1">
    <property type="nucleotide sequence ID" value="NZ_CP071448.1"/>
</dbReference>
<feature type="repeat" description="TPR" evidence="4">
    <location>
        <begin position="56"/>
        <end position="89"/>
    </location>
</feature>
<dbReference type="InterPro" id="IPR006664">
    <property type="entry name" value="OMP_bac"/>
</dbReference>
<dbReference type="Gene3D" id="3.30.1330.60">
    <property type="entry name" value="OmpA-like domain"/>
    <property type="match status" value="1"/>
</dbReference>
<evidence type="ECO:0000256" key="5">
    <source>
        <dbReference type="PROSITE-ProRule" id="PRU00473"/>
    </source>
</evidence>
<dbReference type="PROSITE" id="PS51123">
    <property type="entry name" value="OMPA_2"/>
    <property type="match status" value="1"/>
</dbReference>
<proteinExistence type="predicted"/>
<evidence type="ECO:0000256" key="6">
    <source>
        <dbReference type="SAM" id="SignalP"/>
    </source>
</evidence>
<evidence type="ECO:0000256" key="4">
    <source>
        <dbReference type="PROSITE-ProRule" id="PRU00339"/>
    </source>
</evidence>
<keyword evidence="4" id="KW-0802">TPR repeat</keyword>
<keyword evidence="3" id="KW-0998">Cell outer membrane</keyword>
<dbReference type="InterPro" id="IPR011990">
    <property type="entry name" value="TPR-like_helical_dom_sf"/>
</dbReference>
<comment type="subcellular location">
    <subcellularLocation>
        <location evidence="1">Cell outer membrane</location>
    </subcellularLocation>
</comment>
<dbReference type="CDD" id="cd07185">
    <property type="entry name" value="OmpA_C-like"/>
    <property type="match status" value="1"/>
</dbReference>
<sequence length="668" mass="75476">MKMKKLLYFFLFFCFFFNANAQTASIESADKKYDSYAYADAINAYEKLVKKGVKEERIFQRLGNSYYFIGELKQALVYYKELFNINENQEAEYLYKYSQCLKADGNYTRADEALDKFSQKAPQDSRAILFLKNKSYLEDIKGNSGRFDIADAGVNSADSDYGSTILDNKLVFTSARDTGSIVKKNFKWTNKAISTLYTVKLNNDGSIDEPVFFHKRNLEVNLNQSTPVFTKDGKTMYFTRNNSVNGKRRQNENKITFLKLYKATFIDGEWKDIQELPFNSDEYSVAHPALSTDEKILYFASDMPGTLGLSDLFKVNILADGTYSTPENLGSEINTEGRETFPFISEENELYFATDGRPGLGGLDIYVSKISKEGTFEEVQNVGEPINSKQDDFAFMINSKNRNGFFSSNRDGGHGLDDVYRFTENRRLICEQQVSGTVTDQETGEVLANVTLVLFDEAGKVTPVEAKTDANGNYIFLNVKCGKKYFIRSSKDEYLPKEVSFAVKKSTGSVVMPIALEKKPKPIVKAMPVVIKANSIKPVKVNITIGTDLAKLLNIPMNFFDLGKATIRKDSEPKLQKMVDMLKQYPTIKVDIRSHTDSRSSTESNQILSDKRAQSTKDWLISKGIDAGRLTAKGYGETQLVNKCADGVKCTEKEHQQNRRSEFIIVSM</sequence>
<dbReference type="SUPFAM" id="SSF48452">
    <property type="entry name" value="TPR-like"/>
    <property type="match status" value="1"/>
</dbReference>
<evidence type="ECO:0000259" key="7">
    <source>
        <dbReference type="PROSITE" id="PS51123"/>
    </source>
</evidence>
<dbReference type="Gene3D" id="1.25.40.10">
    <property type="entry name" value="Tetratricopeptide repeat domain"/>
    <property type="match status" value="1"/>
</dbReference>
<dbReference type="SUPFAM" id="SSF49464">
    <property type="entry name" value="Carboxypeptidase regulatory domain-like"/>
    <property type="match status" value="1"/>
</dbReference>
<feature type="signal peptide" evidence="6">
    <location>
        <begin position="1"/>
        <end position="21"/>
    </location>
</feature>
<dbReference type="Pfam" id="PF13620">
    <property type="entry name" value="CarboxypepD_reg"/>
    <property type="match status" value="1"/>
</dbReference>
<dbReference type="SUPFAM" id="SSF103088">
    <property type="entry name" value="OmpA-like"/>
    <property type="match status" value="1"/>
</dbReference>
<gene>
    <name evidence="8" type="ORF">J0383_07355</name>
</gene>
<accession>A0ABX7QHP7</accession>
<dbReference type="PANTHER" id="PTHR30329">
    <property type="entry name" value="STATOR ELEMENT OF FLAGELLAR MOTOR COMPLEX"/>
    <property type="match status" value="1"/>
</dbReference>
<evidence type="ECO:0000313" key="9">
    <source>
        <dbReference type="Proteomes" id="UP000663440"/>
    </source>
</evidence>
<protein>
    <submittedName>
        <fullName evidence="8">OmpA family protein</fullName>
    </submittedName>
</protein>
<evidence type="ECO:0000313" key="8">
    <source>
        <dbReference type="EMBL" id="QSW90620.1"/>
    </source>
</evidence>
<dbReference type="PRINTS" id="PR01021">
    <property type="entry name" value="OMPADOMAIN"/>
</dbReference>
<dbReference type="PROSITE" id="PS50005">
    <property type="entry name" value="TPR"/>
    <property type="match status" value="1"/>
</dbReference>
<keyword evidence="2 5" id="KW-0472">Membrane</keyword>
<dbReference type="Gene3D" id="2.60.40.1120">
    <property type="entry name" value="Carboxypeptidase-like, regulatory domain"/>
    <property type="match status" value="1"/>
</dbReference>
<feature type="chain" id="PRO_5045108538" evidence="6">
    <location>
        <begin position="22"/>
        <end position="668"/>
    </location>
</feature>
<dbReference type="Pfam" id="PF00691">
    <property type="entry name" value="OmpA"/>
    <property type="match status" value="1"/>
</dbReference>
<evidence type="ECO:0000256" key="3">
    <source>
        <dbReference type="ARBA" id="ARBA00023237"/>
    </source>
</evidence>
<dbReference type="PANTHER" id="PTHR30329:SF21">
    <property type="entry name" value="LIPOPROTEIN YIAD-RELATED"/>
    <property type="match status" value="1"/>
</dbReference>
<dbReference type="SUPFAM" id="SSF82171">
    <property type="entry name" value="DPP6 N-terminal domain-like"/>
    <property type="match status" value="1"/>
</dbReference>
<dbReference type="InterPro" id="IPR011659">
    <property type="entry name" value="WD40"/>
</dbReference>
<evidence type="ECO:0000256" key="1">
    <source>
        <dbReference type="ARBA" id="ARBA00004442"/>
    </source>
</evidence>
<dbReference type="EMBL" id="CP071448">
    <property type="protein sequence ID" value="QSW90620.1"/>
    <property type="molecule type" value="Genomic_DNA"/>
</dbReference>
<keyword evidence="9" id="KW-1185">Reference proteome</keyword>
<keyword evidence="6" id="KW-0732">Signal</keyword>
<reference evidence="8 9" key="1">
    <citation type="submission" date="2021-03" db="EMBL/GenBank/DDBJ databases">
        <title>Flavobacterium kribbensis sp. nov, an endophytic bacteria, isolated from soybean.</title>
        <authorList>
            <person name="Lee J."/>
            <person name="Seo J."/>
        </authorList>
    </citation>
    <scope>NUCLEOTIDE SEQUENCE [LARGE SCALE GENOMIC DNA]</scope>
    <source>
        <strain evidence="8 9">BB8</strain>
    </source>
</reference>
<dbReference type="InterPro" id="IPR050330">
    <property type="entry name" value="Bact_OuterMem_StrucFunc"/>
</dbReference>
<organism evidence="8 9">
    <name type="scientific">Flavobacterium endoglycinae</name>
    <dbReference type="NCBI Taxonomy" id="2816357"/>
    <lineage>
        <taxon>Bacteria</taxon>
        <taxon>Pseudomonadati</taxon>
        <taxon>Bacteroidota</taxon>
        <taxon>Flavobacteriia</taxon>
        <taxon>Flavobacteriales</taxon>
        <taxon>Flavobacteriaceae</taxon>
        <taxon>Flavobacterium</taxon>
    </lineage>
</organism>
<dbReference type="InterPro" id="IPR036737">
    <property type="entry name" value="OmpA-like_sf"/>
</dbReference>
<dbReference type="InterPro" id="IPR019734">
    <property type="entry name" value="TPR_rpt"/>
</dbReference>
<evidence type="ECO:0000256" key="2">
    <source>
        <dbReference type="ARBA" id="ARBA00023136"/>
    </source>
</evidence>
<dbReference type="InterPro" id="IPR006665">
    <property type="entry name" value="OmpA-like"/>
</dbReference>
<name>A0ABX7QHP7_9FLAO</name>
<dbReference type="InterPro" id="IPR008969">
    <property type="entry name" value="CarboxyPept-like_regulatory"/>
</dbReference>
<dbReference type="Proteomes" id="UP000663440">
    <property type="component" value="Chromosome"/>
</dbReference>